<reference evidence="2" key="1">
    <citation type="journal article" date="2013" name="Microb. Biotechnol.">
        <title>Metabolic potential of the organic-solvent tolerant Pseudomonas putida DOT-T1E deduced from its annotated genome.</title>
        <authorList>
            <person name="Udaondo Z."/>
            <person name="Molina L."/>
            <person name="Daniels C."/>
            <person name="Gomez M.J."/>
            <person name="Molina-Henares M.A."/>
            <person name="Matilla M.A."/>
            <person name="Roca A."/>
            <person name="Fernandez M."/>
            <person name="Duque E."/>
            <person name="Segura A."/>
            <person name="Ramos J.L."/>
        </authorList>
    </citation>
    <scope>NUCLEOTIDE SEQUENCE [LARGE SCALE GENOMIC DNA]</scope>
    <source>
        <strain evidence="2">DOT-T1E</strain>
    </source>
</reference>
<sequence>MKGGEASWEYNYLTANRLNLISMTIKIKTLRTINSNFVLKIKIESKIIKTFNDKHNHSNTIKRKLF</sequence>
<dbReference type="EMBL" id="CP003734">
    <property type="protein sequence ID" value="AFO47554.1"/>
    <property type="molecule type" value="Genomic_DNA"/>
</dbReference>
<dbReference type="HOGENOM" id="CLU_2827958_0_0_6"/>
<protein>
    <submittedName>
        <fullName evidence="1">Uncharacterized protein</fullName>
    </submittedName>
</protein>
<organism evidence="1 2">
    <name type="scientific">Pseudomonas putida (strain DOT-T1E)</name>
    <dbReference type="NCBI Taxonomy" id="1196325"/>
    <lineage>
        <taxon>Bacteria</taxon>
        <taxon>Pseudomonadati</taxon>
        <taxon>Pseudomonadota</taxon>
        <taxon>Gammaproteobacteria</taxon>
        <taxon>Pseudomonadales</taxon>
        <taxon>Pseudomonadaceae</taxon>
        <taxon>Pseudomonas</taxon>
    </lineage>
</organism>
<dbReference type="AlphaFoldDB" id="I7C791"/>
<proteinExistence type="predicted"/>
<gene>
    <name evidence="1" type="ordered locus">T1E_1704</name>
</gene>
<accession>I7C791</accession>
<name>I7C791_PSEPT</name>
<evidence type="ECO:0000313" key="2">
    <source>
        <dbReference type="Proteomes" id="UP000006503"/>
    </source>
</evidence>
<dbReference type="KEGG" id="ppx:T1E_1704"/>
<dbReference type="Proteomes" id="UP000006503">
    <property type="component" value="Chromosome"/>
</dbReference>
<evidence type="ECO:0000313" key="1">
    <source>
        <dbReference type="EMBL" id="AFO47554.1"/>
    </source>
</evidence>